<dbReference type="PANTHER" id="PTHR33498">
    <property type="entry name" value="TRANSPOSASE FOR INSERTION SEQUENCE ELEMENT IS1557"/>
    <property type="match status" value="1"/>
</dbReference>
<dbReference type="Proteomes" id="UP000029267">
    <property type="component" value="Unassembled WGS sequence"/>
</dbReference>
<feature type="domain" description="Transposase IS204/IS1001/IS1096/IS1165 DDE" evidence="1">
    <location>
        <begin position="136"/>
        <end position="366"/>
    </location>
</feature>
<dbReference type="Pfam" id="PF13542">
    <property type="entry name" value="HTH_Tnp_ISL3"/>
    <property type="match status" value="1"/>
</dbReference>
<reference evidence="3 4" key="1">
    <citation type="journal article" date="2014" name="Genome Announc.">
        <title>Draft Genome Sequence of Geobacillus icigianus Strain G1w1T Isolated from Hot Springs in the Valley of Geysers, Kamchatka (Russian Federation).</title>
        <authorList>
            <person name="Bryanskaya A.V."/>
            <person name="Rozanov A.S."/>
            <person name="Logacheva M.D."/>
            <person name="Kotenko A.V."/>
            <person name="Peltek S.E."/>
        </authorList>
    </citation>
    <scope>NUCLEOTIDE SEQUENCE [LARGE SCALE GENOMIC DNA]</scope>
    <source>
        <strain evidence="3 4">G1w1</strain>
    </source>
</reference>
<dbReference type="InterPro" id="IPR002560">
    <property type="entry name" value="Transposase_DDE"/>
</dbReference>
<evidence type="ECO:0000313" key="3">
    <source>
        <dbReference type="EMBL" id="MEB3750980.1"/>
    </source>
</evidence>
<accession>A0ABU6BG76</accession>
<dbReference type="InterPro" id="IPR032877">
    <property type="entry name" value="Transposase_HTH"/>
</dbReference>
<dbReference type="NCBIfam" id="NF033550">
    <property type="entry name" value="transpos_ISL3"/>
    <property type="match status" value="1"/>
</dbReference>
<evidence type="ECO:0000259" key="1">
    <source>
        <dbReference type="Pfam" id="PF01610"/>
    </source>
</evidence>
<feature type="domain" description="Transposase IS204/IS1001/IS1096/IS1165 helix-turn-helix" evidence="2">
    <location>
        <begin position="74"/>
        <end position="122"/>
    </location>
</feature>
<dbReference type="PANTHER" id="PTHR33498:SF1">
    <property type="entry name" value="TRANSPOSASE FOR INSERTION SEQUENCE ELEMENT IS1557"/>
    <property type="match status" value="1"/>
</dbReference>
<sequence length="377" mass="43486">MSENRAPLLSYCLLWPFSVYPHGSGAYTALTQWWGFSQKKQWMHGYAQRIGIFWIELPVERRRCGTCGVTFSTSYPAISPRSVATDAFQRWVAQSCIGTSIQAVARMLKLPYTTVERWFYTHAPSFLSNDIRPKAVCVDEFAFRKGHDYGVAIMDAETGEVYAIEAGKNEEAIGRALAHVSRSVQYVVSDLAPAMKKAIQRVCPEATHVVDYFHVIQLFTDALEHCRKYLDKGGKKHGNVRYVCRLLSQYPQKLTEEERQIIRGWCHERDDVKSVYQSLQHFRYVSKSKDEQQAKRRLEAWIHRYVCCPCSAVRAIAKSLVKRTDEVISCILSPYSNGKMEGTNNKIKLIKRRGYGYRNIQRFAWRVRLETANILSW</sequence>
<dbReference type="InterPro" id="IPR047951">
    <property type="entry name" value="Transpos_ISL3"/>
</dbReference>
<comment type="caution">
    <text evidence="3">The sequence shown here is derived from an EMBL/GenBank/DDBJ whole genome shotgun (WGS) entry which is preliminary data.</text>
</comment>
<organism evidence="3 4">
    <name type="scientific">Geobacillus icigianus</name>
    <dbReference type="NCBI Taxonomy" id="1430331"/>
    <lineage>
        <taxon>Bacteria</taxon>
        <taxon>Bacillati</taxon>
        <taxon>Bacillota</taxon>
        <taxon>Bacilli</taxon>
        <taxon>Bacillales</taxon>
        <taxon>Anoxybacillaceae</taxon>
        <taxon>Geobacillus</taxon>
    </lineage>
</organism>
<gene>
    <name evidence="3" type="ORF">EP10_001821</name>
</gene>
<dbReference type="EMBL" id="JPYA02000002">
    <property type="protein sequence ID" value="MEB3750980.1"/>
    <property type="molecule type" value="Genomic_DNA"/>
</dbReference>
<name>A0ABU6BG76_9BACL</name>
<proteinExistence type="predicted"/>
<keyword evidence="4" id="KW-1185">Reference proteome</keyword>
<evidence type="ECO:0008006" key="5">
    <source>
        <dbReference type="Google" id="ProtNLM"/>
    </source>
</evidence>
<dbReference type="Pfam" id="PF01610">
    <property type="entry name" value="DDE_Tnp_ISL3"/>
    <property type="match status" value="1"/>
</dbReference>
<protein>
    <recommendedName>
        <fullName evidence="5">ISL3 family transposase</fullName>
    </recommendedName>
</protein>
<evidence type="ECO:0000313" key="4">
    <source>
        <dbReference type="Proteomes" id="UP000029267"/>
    </source>
</evidence>
<evidence type="ECO:0000259" key="2">
    <source>
        <dbReference type="Pfam" id="PF13542"/>
    </source>
</evidence>